<dbReference type="EMBL" id="GBRH01242469">
    <property type="protein sequence ID" value="JAD55426.1"/>
    <property type="molecule type" value="Transcribed_RNA"/>
</dbReference>
<protein>
    <submittedName>
        <fullName evidence="1">Uncharacterized protein</fullName>
    </submittedName>
</protein>
<accession>A0A0A9TB17</accession>
<proteinExistence type="predicted"/>
<name>A0A0A9TB17_ARUDO</name>
<organism evidence="1">
    <name type="scientific">Arundo donax</name>
    <name type="common">Giant reed</name>
    <name type="synonym">Donax arundinaceus</name>
    <dbReference type="NCBI Taxonomy" id="35708"/>
    <lineage>
        <taxon>Eukaryota</taxon>
        <taxon>Viridiplantae</taxon>
        <taxon>Streptophyta</taxon>
        <taxon>Embryophyta</taxon>
        <taxon>Tracheophyta</taxon>
        <taxon>Spermatophyta</taxon>
        <taxon>Magnoliopsida</taxon>
        <taxon>Liliopsida</taxon>
        <taxon>Poales</taxon>
        <taxon>Poaceae</taxon>
        <taxon>PACMAD clade</taxon>
        <taxon>Arundinoideae</taxon>
        <taxon>Arundineae</taxon>
        <taxon>Arundo</taxon>
    </lineage>
</organism>
<evidence type="ECO:0000313" key="1">
    <source>
        <dbReference type="EMBL" id="JAD55426.1"/>
    </source>
</evidence>
<reference evidence="1" key="2">
    <citation type="journal article" date="2015" name="Data Brief">
        <title>Shoot transcriptome of the giant reed, Arundo donax.</title>
        <authorList>
            <person name="Barrero R.A."/>
            <person name="Guerrero F.D."/>
            <person name="Moolhuijzen P."/>
            <person name="Goolsby J.A."/>
            <person name="Tidwell J."/>
            <person name="Bellgard S.E."/>
            <person name="Bellgard M.I."/>
        </authorList>
    </citation>
    <scope>NUCLEOTIDE SEQUENCE</scope>
    <source>
        <tissue evidence="1">Shoot tissue taken approximately 20 cm above the soil surface</tissue>
    </source>
</reference>
<reference evidence="1" key="1">
    <citation type="submission" date="2014-09" db="EMBL/GenBank/DDBJ databases">
        <authorList>
            <person name="Magalhaes I.L.F."/>
            <person name="Oliveira U."/>
            <person name="Santos F.R."/>
            <person name="Vidigal T.H.D.A."/>
            <person name="Brescovit A.D."/>
            <person name="Santos A.J."/>
        </authorList>
    </citation>
    <scope>NUCLEOTIDE SEQUENCE</scope>
    <source>
        <tissue evidence="1">Shoot tissue taken approximately 20 cm above the soil surface</tissue>
    </source>
</reference>
<dbReference type="AlphaFoldDB" id="A0A0A9TB17"/>
<sequence>MERDHEHTTDSMNTDHKDSSSS</sequence>